<evidence type="ECO:0000256" key="1">
    <source>
        <dbReference type="SAM" id="SignalP"/>
    </source>
</evidence>
<feature type="chain" id="PRO_5022171634" description="DUF5977 domain-containing protein" evidence="1">
    <location>
        <begin position="28"/>
        <end position="1951"/>
    </location>
</feature>
<evidence type="ECO:0000313" key="3">
    <source>
        <dbReference type="EMBL" id="TWI85734.1"/>
    </source>
</evidence>
<keyword evidence="4" id="KW-1185">Reference proteome</keyword>
<evidence type="ECO:0000313" key="4">
    <source>
        <dbReference type="Proteomes" id="UP000316167"/>
    </source>
</evidence>
<dbReference type="Pfam" id="PF19404">
    <property type="entry name" value="DUF5977"/>
    <property type="match status" value="1"/>
</dbReference>
<dbReference type="EMBL" id="VLLE01000002">
    <property type="protein sequence ID" value="TWI85734.1"/>
    <property type="molecule type" value="Genomic_DNA"/>
</dbReference>
<gene>
    <name evidence="3" type="ORF">IQ13_0899</name>
</gene>
<reference evidence="3 4" key="1">
    <citation type="journal article" date="2015" name="Stand. Genomic Sci.">
        <title>Genomic Encyclopedia of Bacterial and Archaeal Type Strains, Phase III: the genomes of soil and plant-associated and newly described type strains.</title>
        <authorList>
            <person name="Whitman W.B."/>
            <person name="Woyke T."/>
            <person name="Klenk H.P."/>
            <person name="Zhou Y."/>
            <person name="Lilburn T.G."/>
            <person name="Beck B.J."/>
            <person name="De Vos P."/>
            <person name="Vandamme P."/>
            <person name="Eisen J.A."/>
            <person name="Garrity G."/>
            <person name="Hugenholtz P."/>
            <person name="Kyrpides N.C."/>
        </authorList>
    </citation>
    <scope>NUCLEOTIDE SEQUENCE [LARGE SCALE GENOMIC DNA]</scope>
    <source>
        <strain evidence="3 4">CGMCC 1.7271</strain>
    </source>
</reference>
<feature type="domain" description="DUF5977" evidence="2">
    <location>
        <begin position="1764"/>
        <end position="1825"/>
    </location>
</feature>
<sequence>MLQRPKPRKAIALVLLTIMTVQTFAPATVYALTSGPTAPEYSSFEPVDTTDMVNLQTGDFTYNIPLLEVPGPEGGYPLSLAYHAGIQPDEEASWVGLGWTLNPGAINRAVNGYPDDNNMVEYTSSDFWTGGNTSQFSVGINVGQAGQPSVGFGLAFSNDTYRGFGVGLNMRSASQIGSIGFGGISFGISPYGEAYTGGSFSVFNKDNLGASIGFTTNFSSLSLNGGLNAGGLGISMSSGSENADMDVNGNSFGVSNNKAGKISTQSQDASISIPVFAGVNIGIGYNYTRYWSYESEDVKTNGVLYTGGKDPWTNGLAFDAYRVFENDNTSFVNEPDPAYSQGGSFMDYDQYQVLGQGLAGEMQPQLYQARTAGQKKKDIGNNVLIQYVSGDAGTTNISLQNKPVHFRFKNDFSNKFRQDNDNLNLSSNTLLSFSTSPSFGSDGYNAISNKLAGSRNINYFTNKQIRDESTARNNGFVDASNCLGFERKNQFLYTTEPTYYCSVTPFVGSSQMPGGFYCGYASIPVTSYAIQDQIGGYSITNESGVTYHYGLPVYAYEEVVFSEKIDWSSASGGYGNNRQKKPVAYAYTWLLTSITGPDFVDRDAPGTAGFGKASVGDWGYWVNFNYGKWTDKYNWRNPSEGYHKDLDYNFQNFSMGKKELYYLNSITTRTHTAIFEKSVRKDGAGQANNIFSQWDNTNKRYTSTGQWDFNRPALKLDKIYLINNADASLVNAAAGTMPGYYTYNLPNNVIDNYDINGVRTQLEQKAIRIIDFQSDYSLCKKTPNSNSDGTTGGKLTLKAVNFLGKGGSTKIPPLRFEYEHAPDQVKRGTATGTNKKISSSVPLEVGDVLLTDDANQSFMGVITRVENGGPGITYRLANNTQFNPIISSSLNFKTTKNPPYHKDYHDNWGYYKPDFDATLATINDNQARTPSDASSKNSDVWSLRKIKTSLGSEVIVRYESDAYIRQGFNQNASIISESIIKNDLTKSLTFTVKDDYGVLPSLSSIFQIGGKIDFVLCLLTSWQYGSSYFISGTSSNTGQSQAQFVVSSIDDVNKLITATYTGSDFPFKDSEGIDGSAITPQAANLFYQNNSLKKSGLRVKSITLSGQDVISEINYKYNLPDGSSISSGFVSYEPAIFDPIPTPVKSLSTSIVNDYKKLLYRDDQFLISMSRFLPSPNVMYEYVTVSSSVKQKDEAVGRIGEDKTMYQFEPFNTENLLSYKMLQNQTSGGYDLRNQSFKNSFTRVGNLKRVITYDSHNKKITETVNNYLHDAIADKRGEDFYAQYNSLLQPYSYQGVINQRSSEYKRVRKSSSQSFSNWKVTMSSLEDYPNILIGHTKIDYRTGTRTESKNLAFDFYSGAVTKSVETDANGNRFMTEIVPAYTKYPDMGLKVMDGKAGNKHMLSQEAATYVYKVDASNNKLGLVSAQVQTWSNAATVLQPDNTTITQNDGSNNGVNTTGNVWRKQSSYTWMPEGKTTDGLTAINMFTDYNWGNPSSLGISWKKTGEVTLFDVFSRPLELMDINGNYAASKMGFSNSRLMVSGSPARYAEIAYTGAEDATLGSSVVGGGFTHIAGTPEIVNTYAHTGTQSIAIVGINEQAGYEVAVNKLNTNRDYILSAWGRWANGLLPNNATLYADIDGTAYGTTTVVGQANSWYLFQIKIRGADLIGKTTLKVGVSAYVFREGTPTVYFDDIRFQPLNGVTSSYVYDKFSGELTHVLDNNNLYTRYEYDANGRLIKTYKEAFKTNGEKLISEQEYNYSLAAGKYFSAEINSSIQRNNCPTNTPIGGFVQVYVPYGQFASNISQQDADNQASAHAQSIANSLGSCSSVIYARIELGNFDYVWQYNNTEYYEDCDMYLRFYSDYNCTVPVSLGQTTVFKYGIDYYASYGSTSYSESTVSVPAGNTQYAMGRYIKYQEYWYDDPWYGWTCDYYSYEFQMVNNGSNYIPMATHYF</sequence>
<protein>
    <recommendedName>
        <fullName evidence="2">DUF5977 domain-containing protein</fullName>
    </recommendedName>
</protein>
<comment type="caution">
    <text evidence="3">The sequence shown here is derived from an EMBL/GenBank/DDBJ whole genome shotgun (WGS) entry which is preliminary data.</text>
</comment>
<dbReference type="RefSeq" id="WP_144884832.1">
    <property type="nucleotide sequence ID" value="NZ_VLLE01000002.1"/>
</dbReference>
<organism evidence="3 4">
    <name type="scientific">Lacibacter cauensis</name>
    <dbReference type="NCBI Taxonomy" id="510947"/>
    <lineage>
        <taxon>Bacteria</taxon>
        <taxon>Pseudomonadati</taxon>
        <taxon>Bacteroidota</taxon>
        <taxon>Chitinophagia</taxon>
        <taxon>Chitinophagales</taxon>
        <taxon>Chitinophagaceae</taxon>
        <taxon>Lacibacter</taxon>
    </lineage>
</organism>
<keyword evidence="1" id="KW-0732">Signal</keyword>
<accession>A0A562SXT3</accession>
<feature type="signal peptide" evidence="1">
    <location>
        <begin position="1"/>
        <end position="27"/>
    </location>
</feature>
<dbReference type="InterPro" id="IPR046020">
    <property type="entry name" value="DUF5977"/>
</dbReference>
<evidence type="ECO:0000259" key="2">
    <source>
        <dbReference type="Pfam" id="PF19404"/>
    </source>
</evidence>
<name>A0A562SXT3_9BACT</name>
<dbReference type="OrthoDB" id="9814627at2"/>
<proteinExistence type="predicted"/>
<dbReference type="Proteomes" id="UP000316167">
    <property type="component" value="Unassembled WGS sequence"/>
</dbReference>